<dbReference type="Proteomes" id="UP001431783">
    <property type="component" value="Unassembled WGS sequence"/>
</dbReference>
<name>A0AAW1V1A1_9CUCU</name>
<evidence type="ECO:0000313" key="1">
    <source>
        <dbReference type="EMBL" id="KAK9885841.1"/>
    </source>
</evidence>
<proteinExistence type="predicted"/>
<keyword evidence="2" id="KW-1185">Reference proteome</keyword>
<dbReference type="EMBL" id="JARQZJ010000097">
    <property type="protein sequence ID" value="KAK9885841.1"/>
    <property type="molecule type" value="Genomic_DNA"/>
</dbReference>
<gene>
    <name evidence="1" type="ORF">WA026_013713</name>
</gene>
<reference evidence="1 2" key="1">
    <citation type="submission" date="2023-03" db="EMBL/GenBank/DDBJ databases">
        <title>Genome insight into feeding habits of ladybird beetles.</title>
        <authorList>
            <person name="Li H.-S."/>
            <person name="Huang Y.-H."/>
            <person name="Pang H."/>
        </authorList>
    </citation>
    <scope>NUCLEOTIDE SEQUENCE [LARGE SCALE GENOMIC DNA]</scope>
    <source>
        <strain evidence="1">SYSU_2023b</strain>
        <tissue evidence="1">Whole body</tissue>
    </source>
</reference>
<evidence type="ECO:0000313" key="2">
    <source>
        <dbReference type="Proteomes" id="UP001431783"/>
    </source>
</evidence>
<protein>
    <submittedName>
        <fullName evidence="1">Uncharacterized protein</fullName>
    </submittedName>
</protein>
<organism evidence="1 2">
    <name type="scientific">Henosepilachna vigintioctopunctata</name>
    <dbReference type="NCBI Taxonomy" id="420089"/>
    <lineage>
        <taxon>Eukaryota</taxon>
        <taxon>Metazoa</taxon>
        <taxon>Ecdysozoa</taxon>
        <taxon>Arthropoda</taxon>
        <taxon>Hexapoda</taxon>
        <taxon>Insecta</taxon>
        <taxon>Pterygota</taxon>
        <taxon>Neoptera</taxon>
        <taxon>Endopterygota</taxon>
        <taxon>Coleoptera</taxon>
        <taxon>Polyphaga</taxon>
        <taxon>Cucujiformia</taxon>
        <taxon>Coccinelloidea</taxon>
        <taxon>Coccinellidae</taxon>
        <taxon>Epilachninae</taxon>
        <taxon>Epilachnini</taxon>
        <taxon>Henosepilachna</taxon>
    </lineage>
</organism>
<accession>A0AAW1V1A1</accession>
<comment type="caution">
    <text evidence="1">The sequence shown here is derived from an EMBL/GenBank/DDBJ whole genome shotgun (WGS) entry which is preliminary data.</text>
</comment>
<dbReference type="AlphaFoldDB" id="A0AAW1V1A1"/>
<sequence length="114" mass="13432">MEMPQRRKKLQQGSNSAVSIKLDLLDVGTDFSYDNCFAREILSAFGFKLQYWRQKVKQNKIASFSRLASLLEDCENITFKDINDTIVRHLIKLRKQFSDYFLDLDIRYQDRSVG</sequence>